<dbReference type="Proteomes" id="UP001145021">
    <property type="component" value="Unassembled WGS sequence"/>
</dbReference>
<evidence type="ECO:0000313" key="2">
    <source>
        <dbReference type="EMBL" id="KAJ1642531.1"/>
    </source>
</evidence>
<feature type="compositionally biased region" description="Polar residues" evidence="1">
    <location>
        <begin position="15"/>
        <end position="26"/>
    </location>
</feature>
<organism evidence="2 3">
    <name type="scientific">Coemansia asiatica</name>
    <dbReference type="NCBI Taxonomy" id="1052880"/>
    <lineage>
        <taxon>Eukaryota</taxon>
        <taxon>Fungi</taxon>
        <taxon>Fungi incertae sedis</taxon>
        <taxon>Zoopagomycota</taxon>
        <taxon>Kickxellomycotina</taxon>
        <taxon>Kickxellomycetes</taxon>
        <taxon>Kickxellales</taxon>
        <taxon>Kickxellaceae</taxon>
        <taxon>Coemansia</taxon>
    </lineage>
</organism>
<reference evidence="2" key="1">
    <citation type="submission" date="2022-07" db="EMBL/GenBank/DDBJ databases">
        <title>Phylogenomic reconstructions and comparative analyses of Kickxellomycotina fungi.</title>
        <authorList>
            <person name="Reynolds N.K."/>
            <person name="Stajich J.E."/>
            <person name="Barry K."/>
            <person name="Grigoriev I.V."/>
            <person name="Crous P."/>
            <person name="Smith M.E."/>
        </authorList>
    </citation>
    <scope>NUCLEOTIDE SEQUENCE</scope>
    <source>
        <strain evidence="2">NBRC 105413</strain>
    </source>
</reference>
<name>A0A9W7XG32_9FUNG</name>
<proteinExistence type="predicted"/>
<feature type="region of interest" description="Disordered" evidence="1">
    <location>
        <begin position="1"/>
        <end position="26"/>
    </location>
</feature>
<protein>
    <submittedName>
        <fullName evidence="2">Uncharacterized protein</fullName>
    </submittedName>
</protein>
<gene>
    <name evidence="2" type="ORF">LPJ64_005635</name>
</gene>
<accession>A0A9W7XG32</accession>
<evidence type="ECO:0000313" key="3">
    <source>
        <dbReference type="Proteomes" id="UP001145021"/>
    </source>
</evidence>
<keyword evidence="3" id="KW-1185">Reference proteome</keyword>
<dbReference type="AlphaFoldDB" id="A0A9W7XG32"/>
<sequence length="117" mass="12676">MSTSSSDISAKYHENSSQFTTSSPATNVLKLFGPPKLMGNDLDNLVPVQSPGGVNVMPGIAMGGDTSVSANQDSSGEHQQNQYYLAYDDKDKILWFQVQVNPNGEEVLSSHGWKVKQ</sequence>
<dbReference type="EMBL" id="JANBOH010000384">
    <property type="protein sequence ID" value="KAJ1642531.1"/>
    <property type="molecule type" value="Genomic_DNA"/>
</dbReference>
<comment type="caution">
    <text evidence="2">The sequence shown here is derived from an EMBL/GenBank/DDBJ whole genome shotgun (WGS) entry which is preliminary data.</text>
</comment>
<evidence type="ECO:0000256" key="1">
    <source>
        <dbReference type="SAM" id="MobiDB-lite"/>
    </source>
</evidence>